<dbReference type="AlphaFoldDB" id="A0A930GY18"/>
<comment type="caution">
    <text evidence="1">The sequence shown here is derived from an EMBL/GenBank/DDBJ whole genome shotgun (WGS) entry which is preliminary data.</text>
</comment>
<dbReference type="RefSeq" id="WP_304072180.1">
    <property type="nucleotide sequence ID" value="NZ_JABZRA010000094.1"/>
</dbReference>
<gene>
    <name evidence="1" type="ORF">HXM90_06865</name>
</gene>
<name>A0A930GY18_9FIRM</name>
<evidence type="ECO:0000313" key="2">
    <source>
        <dbReference type="Proteomes" id="UP000775770"/>
    </source>
</evidence>
<sequence>MKDKLVYTYEEALEEEKELEGKIRAELDSLGKPELMAVVKDYAAVHSIRLTIAVYEGK</sequence>
<reference evidence="1" key="1">
    <citation type="submission" date="2020-04" db="EMBL/GenBank/DDBJ databases">
        <title>Deep metagenomics examines the oral microbiome during advanced dental caries in children, revealing novel taxa and co-occurrences with host molecules.</title>
        <authorList>
            <person name="Baker J.L."/>
            <person name="Morton J.T."/>
            <person name="Dinis M."/>
            <person name="Alvarez R."/>
            <person name="Tran N.C."/>
            <person name="Knight R."/>
            <person name="Edlund A."/>
        </authorList>
    </citation>
    <scope>NUCLEOTIDE SEQUENCE</scope>
    <source>
        <strain evidence="1">JCVI_38_bin.19</strain>
    </source>
</reference>
<organism evidence="1 2">
    <name type="scientific">Oribacterium sinus</name>
    <dbReference type="NCBI Taxonomy" id="237576"/>
    <lineage>
        <taxon>Bacteria</taxon>
        <taxon>Bacillati</taxon>
        <taxon>Bacillota</taxon>
        <taxon>Clostridia</taxon>
        <taxon>Lachnospirales</taxon>
        <taxon>Lachnospiraceae</taxon>
        <taxon>Oribacterium</taxon>
    </lineage>
</organism>
<accession>A0A930GY18</accession>
<proteinExistence type="predicted"/>
<protein>
    <submittedName>
        <fullName evidence="1">Uncharacterized protein</fullName>
    </submittedName>
</protein>
<dbReference type="Proteomes" id="UP000775770">
    <property type="component" value="Unassembled WGS sequence"/>
</dbReference>
<dbReference type="EMBL" id="JABZRA010000094">
    <property type="protein sequence ID" value="MBF1273122.1"/>
    <property type="molecule type" value="Genomic_DNA"/>
</dbReference>
<evidence type="ECO:0000313" key="1">
    <source>
        <dbReference type="EMBL" id="MBF1273122.1"/>
    </source>
</evidence>